<evidence type="ECO:0000313" key="10">
    <source>
        <dbReference type="WBParaSite" id="Csp11.Scaffold629.g9425.t1"/>
    </source>
</evidence>
<comment type="caution">
    <text evidence="6">Lacks conserved residue(s) required for the propagation of feature annotation.</text>
</comment>
<feature type="binding site" evidence="6">
    <location>
        <position position="245"/>
    </location>
    <ligand>
        <name>ATP</name>
        <dbReference type="ChEBI" id="CHEBI:30616"/>
    </ligand>
</feature>
<dbReference type="GO" id="GO:0008143">
    <property type="term" value="F:poly(A) binding"/>
    <property type="evidence" value="ECO:0007669"/>
    <property type="project" value="TreeGrafter"/>
</dbReference>
<keyword evidence="4 6" id="KW-0067">ATP-binding</keyword>
<keyword evidence="5 6" id="KW-0175">Coiled coil</keyword>
<dbReference type="GO" id="GO:0031251">
    <property type="term" value="C:PAN complex"/>
    <property type="evidence" value="ECO:0007669"/>
    <property type="project" value="UniProtKB-UniRule"/>
</dbReference>
<dbReference type="Gene3D" id="1.10.287.3700">
    <property type="match status" value="1"/>
</dbReference>
<feature type="binding site" evidence="6">
    <location>
        <begin position="296"/>
        <end position="303"/>
    </location>
    <ligand>
        <name>ATP</name>
        <dbReference type="ChEBI" id="CHEBI:30616"/>
    </ligand>
</feature>
<dbReference type="GO" id="GO:0000289">
    <property type="term" value="P:nuclear-transcribed mRNA poly(A) tail shortening"/>
    <property type="evidence" value="ECO:0007669"/>
    <property type="project" value="UniProtKB-UniRule"/>
</dbReference>
<dbReference type="SUPFAM" id="SSF56112">
    <property type="entry name" value="Protein kinase-like (PK-like)"/>
    <property type="match status" value="1"/>
</dbReference>
<feature type="region of interest" description="Knob domain" evidence="6">
    <location>
        <begin position="510"/>
        <end position="607"/>
    </location>
</feature>
<name>A0A1I7UHN0_9PELO</name>
<dbReference type="HAMAP" id="MF_03181">
    <property type="entry name" value="PAN3"/>
    <property type="match status" value="1"/>
</dbReference>
<dbReference type="InterPro" id="IPR041332">
    <property type="entry name" value="Pan3_CK"/>
</dbReference>
<feature type="region of interest" description="Disordered" evidence="7">
    <location>
        <begin position="99"/>
        <end position="121"/>
    </location>
</feature>
<dbReference type="GO" id="GO:0005524">
    <property type="term" value="F:ATP binding"/>
    <property type="evidence" value="ECO:0007669"/>
    <property type="project" value="UniProtKB-UniRule"/>
</dbReference>
<dbReference type="eggNOG" id="KOG3741">
    <property type="taxonomic scope" value="Eukaryota"/>
</dbReference>
<evidence type="ECO:0000256" key="6">
    <source>
        <dbReference type="HAMAP-Rule" id="MF_03181"/>
    </source>
</evidence>
<dbReference type="Pfam" id="PF18101">
    <property type="entry name" value="Pan3_CK"/>
    <property type="match status" value="1"/>
</dbReference>
<evidence type="ECO:0000313" key="9">
    <source>
        <dbReference type="Proteomes" id="UP000095282"/>
    </source>
</evidence>
<dbReference type="AlphaFoldDB" id="A0A1I7UHN0"/>
<dbReference type="STRING" id="1561998.A0A1I7UHN0"/>
<feature type="binding site" evidence="6">
    <location>
        <begin position="373"/>
        <end position="374"/>
    </location>
    <ligand>
        <name>ATP</name>
        <dbReference type="ChEBI" id="CHEBI:30616"/>
    </ligand>
</feature>
<gene>
    <name evidence="6" type="primary">PAN3</name>
</gene>
<comment type="similarity">
    <text evidence="6">Belongs to the protein kinase superfamily. PAN3 family.</text>
</comment>
<keyword evidence="9" id="KW-1185">Reference proteome</keyword>
<comment type="function">
    <text evidence="6">Regulatory subunit of the poly(A)-nuclease (PAN) deadenylation complex, one of two cytoplasmic mRNA deadenylases involved in general and miRNA-mediated mRNA turnover. PAN specifically shortens poly(A) tails of RNA and the activity is stimulated by poly(A)-binding protein (PABP). PAN deadenylation is followed by rapid degradation of the shortened mRNA tails by the CCR4-NOT complex. Deadenylated mRNAs are then degraded by two alternative mechanisms, namely exosome-mediated 3'-5' exonucleolytic degradation, or deadenlyation-dependent mRNA decaping and subsequent 5'-3' exonucleolytic degradation by XRN1. PAN3 acts as a positive regulator for PAN activity, recruiting the catalytic subunit PAN2 to mRNA via its interaction with RNA and PABP, and to miRNA targets via its interaction with GW182 family proteins.</text>
</comment>
<feature type="domain" description="Pan3 C-terminal knob" evidence="8">
    <location>
        <begin position="462"/>
        <end position="599"/>
    </location>
</feature>
<sequence length="607" mass="68599">MQPSEGYQYDGGPPNTAHGHQIPAGSRLNQYLANNNRQGPSFGPGTPINVNAPVFVPKHQQPQPTPPPPPPPMANQFAQLSIHDVPVQMIPFGQISSGPPSFQQQLPHMSHRPPQHQQGAPPLSIPSIHHQQQPYDRYQHESRGGTTYFYHEPQAEGPPEEEQYNPQEGQDGYIVVFISSELKAELLNRQLAYDTKPDPSAYPDIPQTVEHYSSLVPLESINLQNQSHSTYKGFSCRDGNYYCLRRIHGNRIQHPGKQTHLVEQWKKLSHGNIVPLREVLINCRAFDDSSLVFAYDYYPLAETLMVKHFEVKPATFYDPNNAFRITSPMANSVVLHGAGGANETLIWSYIIQIAAALRSIHSSGLACRTLDLNKVITYGNKIMLSFCGVQDVIDPDSTPIQQQQNEDLNMFGNLIVALATGRANGYRKDLYPGSKKFIEDNFSMDLRNVIGFLHNNGTRKTINEIMPMIGGRFFTVMESMQSKSDLMEAELSKELENGRLFRLIAKMNTVLERVEYGADEKWSETGDRFMLKLFRDYVFHQVTDQGKAWLDMAHIVQCLNKLDCGSTEKIEMVSRCGDTQIIIDYATLKRCLEKSFRELVGNNMIHR</sequence>
<evidence type="ECO:0000259" key="8">
    <source>
        <dbReference type="Pfam" id="PF18101"/>
    </source>
</evidence>
<evidence type="ECO:0000256" key="1">
    <source>
        <dbReference type="ARBA" id="ARBA00022490"/>
    </source>
</evidence>
<organism evidence="9 10">
    <name type="scientific">Caenorhabditis tropicalis</name>
    <dbReference type="NCBI Taxonomy" id="1561998"/>
    <lineage>
        <taxon>Eukaryota</taxon>
        <taxon>Metazoa</taxon>
        <taxon>Ecdysozoa</taxon>
        <taxon>Nematoda</taxon>
        <taxon>Chromadorea</taxon>
        <taxon>Rhabditida</taxon>
        <taxon>Rhabditina</taxon>
        <taxon>Rhabditomorpha</taxon>
        <taxon>Rhabditoidea</taxon>
        <taxon>Rhabditidae</taxon>
        <taxon>Peloderinae</taxon>
        <taxon>Caenorhabditis</taxon>
    </lineage>
</organism>
<comment type="subunit">
    <text evidence="6">Homodimer. Forms a heterotrimer with a catalytic subunit PAN2 to form the poly(A)-nuclease (PAN) deadenylation complex. Interacts (via PAM-2 motif) with poly(A)-binding protein (via PABC domain), conferring substrate specificity of the enzyme complex.</text>
</comment>
<evidence type="ECO:0000256" key="5">
    <source>
        <dbReference type="ARBA" id="ARBA00023054"/>
    </source>
</evidence>
<comment type="subcellular location">
    <subcellularLocation>
        <location evidence="6">Cytoplasm</location>
        <location evidence="6">P-body</location>
    </subcellularLocation>
</comment>
<keyword evidence="1 6" id="KW-0963">Cytoplasm</keyword>
<protein>
    <recommendedName>
        <fullName evidence="6">PAN2-PAN3 deadenylation complex subunit PAN3</fullName>
    </recommendedName>
    <alternativeName>
        <fullName evidence="6">PAB1P-dependent poly(A)-specific ribonuclease</fullName>
    </alternativeName>
    <alternativeName>
        <fullName evidence="6">Poly(A)-nuclease deadenylation complex subunit 3</fullName>
        <shortName evidence="6">PAN deadenylation complex subunit 3</shortName>
    </alternativeName>
</protein>
<comment type="domain">
    <text evidence="6">The N-terminal zinc finger binds to poly(A) RNA.</text>
</comment>
<dbReference type="InterPro" id="IPR030844">
    <property type="entry name" value="PAN3"/>
</dbReference>
<feature type="coiled-coil region" evidence="6">
    <location>
        <begin position="471"/>
        <end position="509"/>
    </location>
</feature>
<dbReference type="InterPro" id="IPR011009">
    <property type="entry name" value="Kinase-like_dom_sf"/>
</dbReference>
<reference evidence="10" key="1">
    <citation type="submission" date="2016-11" db="UniProtKB">
        <authorList>
            <consortium name="WormBaseParasite"/>
        </authorList>
    </citation>
    <scope>IDENTIFICATION</scope>
</reference>
<evidence type="ECO:0000256" key="4">
    <source>
        <dbReference type="ARBA" id="ARBA00022840"/>
    </source>
</evidence>
<feature type="compositionally biased region" description="Pro residues" evidence="7">
    <location>
        <begin position="63"/>
        <end position="73"/>
    </location>
</feature>
<keyword evidence="3 6" id="KW-0547">Nucleotide-binding</keyword>
<comment type="domain">
    <text evidence="6">The pseudokinase domain, the coiled-coil (CC), and C-terminal knob domain (CK) form a structural unit (PKC) that forms an extensive high-affinity interaction surface for PAN2.</text>
</comment>
<feature type="region of interest" description="Disordered" evidence="7">
    <location>
        <begin position="1"/>
        <end position="76"/>
    </location>
</feature>
<dbReference type="FunFam" id="1.10.287.3700:FF:000001">
    <property type="entry name" value="PAN2-PAN3 deadenylation complex subunit PAN3"/>
    <property type="match status" value="1"/>
</dbReference>
<feature type="compositionally biased region" description="Polar residues" evidence="7">
    <location>
        <begin position="27"/>
        <end position="39"/>
    </location>
</feature>
<evidence type="ECO:0000256" key="7">
    <source>
        <dbReference type="SAM" id="MobiDB-lite"/>
    </source>
</evidence>
<evidence type="ECO:0000256" key="3">
    <source>
        <dbReference type="ARBA" id="ARBA00022741"/>
    </source>
</evidence>
<dbReference type="GO" id="GO:0000932">
    <property type="term" value="C:P-body"/>
    <property type="evidence" value="ECO:0007669"/>
    <property type="project" value="UniProtKB-SubCell"/>
</dbReference>
<dbReference type="GO" id="GO:0010606">
    <property type="term" value="P:positive regulation of cytoplasmic mRNA processing body assembly"/>
    <property type="evidence" value="ECO:0007669"/>
    <property type="project" value="UniProtKB-UniRule"/>
</dbReference>
<comment type="domain">
    <text evidence="6">Contains a pseudokinase domain. The protein kinase domain is predicted to be catalytically inactive because some of the residues important for catalytic activity are substituted and it lacks the equivalent of the binding site for a peptide substrate. However, it has retained an ATP-binding site and ATP-binding is required for mRNA degradation, stimulating the activity of the PAN2 nuclease in vitro. The nucleotide-binding site is juxtaposed to the RNase active site of PAN2 in the complex and may actually bind nucleosides of a poly(A) RNA rather than ATP, feeding the poly(A)-tail to the active site of the deadenylase and thus increasing the efficiency with which this distributive enzyme degrades oligo(A) RNAs.</text>
</comment>
<dbReference type="Gene3D" id="1.20.5.5160">
    <property type="match status" value="1"/>
</dbReference>
<keyword evidence="2 6" id="KW-0507">mRNA processing</keyword>
<dbReference type="WBParaSite" id="Csp11.Scaffold629.g9425.t1">
    <property type="protein sequence ID" value="Csp11.Scaffold629.g9425.t1"/>
    <property type="gene ID" value="Csp11.Scaffold629.g9425"/>
</dbReference>
<evidence type="ECO:0000256" key="2">
    <source>
        <dbReference type="ARBA" id="ARBA00022664"/>
    </source>
</evidence>
<dbReference type="FunFam" id="1.10.510.10:FF:001671">
    <property type="entry name" value="PAN2-PAN3 deadenylation complex subunit PAN3"/>
    <property type="match status" value="1"/>
</dbReference>
<dbReference type="PANTHER" id="PTHR12272:SF11">
    <property type="entry name" value="PAN2-PAN3 DEADENYLATION COMPLEX SUBUNIT PAN3"/>
    <property type="match status" value="1"/>
</dbReference>
<accession>A0A1I7UHN0</accession>
<dbReference type="Proteomes" id="UP000095282">
    <property type="component" value="Unplaced"/>
</dbReference>
<proteinExistence type="inferred from homology"/>
<dbReference type="Gene3D" id="1.10.510.10">
    <property type="entry name" value="Transferase(Phosphotransferase) domain 1"/>
    <property type="match status" value="1"/>
</dbReference>
<dbReference type="PANTHER" id="PTHR12272">
    <property type="entry name" value="DEADENYLATION COMPLEX SUBUNIT PAN3"/>
    <property type="match status" value="1"/>
</dbReference>
<dbReference type="GO" id="GO:0006397">
    <property type="term" value="P:mRNA processing"/>
    <property type="evidence" value="ECO:0007669"/>
    <property type="project" value="UniProtKB-KW"/>
</dbReference>